<feature type="repeat" description="TPR" evidence="1">
    <location>
        <begin position="293"/>
        <end position="326"/>
    </location>
</feature>
<dbReference type="Gene3D" id="1.25.40.10">
    <property type="entry name" value="Tetratricopeptide repeat domain"/>
    <property type="match status" value="2"/>
</dbReference>
<protein>
    <submittedName>
        <fullName evidence="3">TIR domain-containing protein</fullName>
    </submittedName>
</protein>
<dbReference type="InterPro" id="IPR000157">
    <property type="entry name" value="TIR_dom"/>
</dbReference>
<evidence type="ECO:0000313" key="3">
    <source>
        <dbReference type="EMBL" id="QPC81826.1"/>
    </source>
</evidence>
<dbReference type="PANTHER" id="PTHR47508:SF3">
    <property type="entry name" value="TIR DOMAIN-CONTAINING PROTEIN"/>
    <property type="match status" value="1"/>
</dbReference>
<accession>A0A7S8IDR8</accession>
<dbReference type="PROSITE" id="PS50005">
    <property type="entry name" value="TPR"/>
    <property type="match status" value="2"/>
</dbReference>
<dbReference type="RefSeq" id="WP_195169897.1">
    <property type="nucleotide sequence ID" value="NZ_CP062983.1"/>
</dbReference>
<dbReference type="InterPro" id="IPR035897">
    <property type="entry name" value="Toll_tir_struct_dom_sf"/>
</dbReference>
<dbReference type="InterPro" id="IPR019734">
    <property type="entry name" value="TPR_rpt"/>
</dbReference>
<gene>
    <name evidence="3" type="ORF">G4Y79_19360</name>
</gene>
<reference evidence="3 4" key="1">
    <citation type="submission" date="2020-02" db="EMBL/GenBank/DDBJ databases">
        <authorList>
            <person name="Zheng R.K."/>
            <person name="Sun C.M."/>
        </authorList>
    </citation>
    <scope>NUCLEOTIDE SEQUENCE [LARGE SCALE GENOMIC DNA]</scope>
    <source>
        <strain evidence="4">rifampicinis</strain>
    </source>
</reference>
<dbReference type="KEGG" id="pmet:G4Y79_19360"/>
<proteinExistence type="predicted"/>
<dbReference type="AlphaFoldDB" id="A0A7S8IDR8"/>
<keyword evidence="1" id="KW-0802">TPR repeat</keyword>
<dbReference type="EMBL" id="CP062983">
    <property type="protein sequence ID" value="QPC81826.1"/>
    <property type="molecule type" value="Genomic_DNA"/>
</dbReference>
<sequence>MNDNYLFISYSRDDQVWTYNLWRALENEYDVWIDQKIRAGVDWWKEILENIEKCTCFLAVLSPKAVESIYCTAELNYAVALNKPIIPLVVKTCDYPLILANNNIQFEKIATDAPMQNSLVRIVANIGKTQIRVLQGEYPQKTAARPELPQPSNDNLQSVYEIFALAEEAKAQGDVTRSLKLFEQLIQAEAGEISKAAQKRLAEVRLEQEIDDAYRIVRRLSENPSTERGAKIALEAFVKTYSEKGIEHDKAKSDLVGRFGLEIPDPSLTKKSDAKKTPIVQDNLQTHDRKIQALTLAQLGQIQIEKRNWDAALRTFVDANSHDPENLLINYFLGELYIIKRDLDQAIVHLNKTHVGEIVLPEAEAALALALRLKGQASSEESERSNLFNEAEERYEAALKVDDKIKDLHGESYWAGLGALQRRQGRYRDAIDSYTKAEVITPDNSYPIVNLAALHLHDGNVDMAKRYYQRTMKFAEESLAVKPTDKWAQADKITCSLVLLNSDVAIELLSNMLHEGDLSDRPVIDSFLSGLYFIRESPTPPTGLKDLIVLAEDWLKQTAN</sequence>
<dbReference type="GO" id="GO:0007165">
    <property type="term" value="P:signal transduction"/>
    <property type="evidence" value="ECO:0007669"/>
    <property type="project" value="InterPro"/>
</dbReference>
<dbReference type="SUPFAM" id="SSF52200">
    <property type="entry name" value="Toll/Interleukin receptor TIR domain"/>
    <property type="match status" value="1"/>
</dbReference>
<dbReference type="InterPro" id="IPR011990">
    <property type="entry name" value="TPR-like_helical_dom_sf"/>
</dbReference>
<dbReference type="SMART" id="SM00028">
    <property type="entry name" value="TPR"/>
    <property type="match status" value="4"/>
</dbReference>
<name>A0A7S8IDR8_9CHLR</name>
<evidence type="ECO:0000259" key="2">
    <source>
        <dbReference type="PROSITE" id="PS50104"/>
    </source>
</evidence>
<dbReference type="Pfam" id="PF13676">
    <property type="entry name" value="TIR_2"/>
    <property type="match status" value="1"/>
</dbReference>
<keyword evidence="4" id="KW-1185">Reference proteome</keyword>
<feature type="repeat" description="TPR" evidence="1">
    <location>
        <begin position="411"/>
        <end position="444"/>
    </location>
</feature>
<dbReference type="SUPFAM" id="SSF48452">
    <property type="entry name" value="TPR-like"/>
    <property type="match status" value="1"/>
</dbReference>
<organism evidence="3 4">
    <name type="scientific">Phototrophicus methaneseepsis</name>
    <dbReference type="NCBI Taxonomy" id="2710758"/>
    <lineage>
        <taxon>Bacteria</taxon>
        <taxon>Bacillati</taxon>
        <taxon>Chloroflexota</taxon>
        <taxon>Candidatus Thermofontia</taxon>
        <taxon>Phototrophicales</taxon>
        <taxon>Phototrophicaceae</taxon>
        <taxon>Phototrophicus</taxon>
    </lineage>
</organism>
<evidence type="ECO:0000313" key="4">
    <source>
        <dbReference type="Proteomes" id="UP000594468"/>
    </source>
</evidence>
<dbReference type="PROSITE" id="PS50104">
    <property type="entry name" value="TIR"/>
    <property type="match status" value="1"/>
</dbReference>
<dbReference type="Gene3D" id="3.40.50.10140">
    <property type="entry name" value="Toll/interleukin-1 receptor homology (TIR) domain"/>
    <property type="match status" value="1"/>
</dbReference>
<dbReference type="Proteomes" id="UP000594468">
    <property type="component" value="Chromosome"/>
</dbReference>
<dbReference type="PANTHER" id="PTHR47508">
    <property type="entry name" value="SAM DOMAIN-CONTAINING PROTEIN-RELATED"/>
    <property type="match status" value="1"/>
</dbReference>
<feature type="domain" description="TIR" evidence="2">
    <location>
        <begin position="2"/>
        <end position="131"/>
    </location>
</feature>
<dbReference type="Pfam" id="PF13432">
    <property type="entry name" value="TPR_16"/>
    <property type="match status" value="1"/>
</dbReference>
<evidence type="ECO:0000256" key="1">
    <source>
        <dbReference type="PROSITE-ProRule" id="PRU00339"/>
    </source>
</evidence>